<feature type="compositionally biased region" description="Low complexity" evidence="1">
    <location>
        <begin position="87"/>
        <end position="100"/>
    </location>
</feature>
<proteinExistence type="predicted"/>
<dbReference type="Proteomes" id="UP000467700">
    <property type="component" value="Unassembled WGS sequence"/>
</dbReference>
<name>A0A8S0VTX6_CYCAE</name>
<dbReference type="EMBL" id="CACVBS010000076">
    <property type="protein sequence ID" value="CAA7269259.1"/>
    <property type="molecule type" value="Genomic_DNA"/>
</dbReference>
<evidence type="ECO:0000313" key="2">
    <source>
        <dbReference type="EMBL" id="CAA7269259.1"/>
    </source>
</evidence>
<dbReference type="AlphaFoldDB" id="A0A8S0VTX6"/>
<feature type="region of interest" description="Disordered" evidence="1">
    <location>
        <begin position="212"/>
        <end position="260"/>
    </location>
</feature>
<feature type="compositionally biased region" description="Basic residues" evidence="1">
    <location>
        <begin position="212"/>
        <end position="222"/>
    </location>
</feature>
<feature type="compositionally biased region" description="Pro residues" evidence="1">
    <location>
        <begin position="36"/>
        <end position="51"/>
    </location>
</feature>
<keyword evidence="3" id="KW-1185">Reference proteome</keyword>
<feature type="region of interest" description="Disordered" evidence="1">
    <location>
        <begin position="477"/>
        <end position="520"/>
    </location>
</feature>
<feature type="region of interest" description="Disordered" evidence="1">
    <location>
        <begin position="539"/>
        <end position="582"/>
    </location>
</feature>
<comment type="caution">
    <text evidence="2">The sequence shown here is derived from an EMBL/GenBank/DDBJ whole genome shotgun (WGS) entry which is preliminary data.</text>
</comment>
<evidence type="ECO:0000313" key="3">
    <source>
        <dbReference type="Proteomes" id="UP000467700"/>
    </source>
</evidence>
<feature type="region of interest" description="Disordered" evidence="1">
    <location>
        <begin position="1"/>
        <end position="54"/>
    </location>
</feature>
<organism evidence="2 3">
    <name type="scientific">Cyclocybe aegerita</name>
    <name type="common">Black poplar mushroom</name>
    <name type="synonym">Agrocybe aegerita</name>
    <dbReference type="NCBI Taxonomy" id="1973307"/>
    <lineage>
        <taxon>Eukaryota</taxon>
        <taxon>Fungi</taxon>
        <taxon>Dikarya</taxon>
        <taxon>Basidiomycota</taxon>
        <taxon>Agaricomycotina</taxon>
        <taxon>Agaricomycetes</taxon>
        <taxon>Agaricomycetidae</taxon>
        <taxon>Agaricales</taxon>
        <taxon>Agaricineae</taxon>
        <taxon>Bolbitiaceae</taxon>
        <taxon>Cyclocybe</taxon>
    </lineage>
</organism>
<feature type="compositionally biased region" description="Low complexity" evidence="1">
    <location>
        <begin position="232"/>
        <end position="249"/>
    </location>
</feature>
<reference evidence="2 3" key="1">
    <citation type="submission" date="2020-01" db="EMBL/GenBank/DDBJ databases">
        <authorList>
            <person name="Gupta K D."/>
        </authorList>
    </citation>
    <scope>NUCLEOTIDE SEQUENCE [LARGE SCALE GENOMIC DNA]</scope>
</reference>
<accession>A0A8S0VTX6</accession>
<gene>
    <name evidence="2" type="ORF">AAE3_LOCUS11516</name>
</gene>
<evidence type="ECO:0000256" key="1">
    <source>
        <dbReference type="SAM" id="MobiDB-lite"/>
    </source>
</evidence>
<feature type="region of interest" description="Disordered" evidence="1">
    <location>
        <begin position="385"/>
        <end position="415"/>
    </location>
</feature>
<protein>
    <submittedName>
        <fullName evidence="2">Uncharacterized protein</fullName>
    </submittedName>
</protein>
<dbReference type="OrthoDB" id="3233731at2759"/>
<feature type="region of interest" description="Disordered" evidence="1">
    <location>
        <begin position="73"/>
        <end position="118"/>
    </location>
</feature>
<sequence>MAAQTVSYPSEYKAPRYPFLANPPLSALKKQQRPAPAGPLPAPPCSPPPVPVQLHRRRSNTYSNIIAWASLVQPGSPAPRSPHRRPSITSTTSRRPSLSRLNRRPSITHGRAPSGPFVHIVDTPTRTHTTASVADFDLTALGYTSVFVHLPKTPTTPSPYLRQYHATQAAANGAAKPPTPLTASAFAHIPIPPIPQDVPAPTKRLGMKRFRSLSILRPKKGSKNTVAPPSPTKSTRSTKTTATGASRSKPSTTAMRTRSSSLAQAEICAASIAKRKRAKYAYVRPPPPLANELALMQFADGGSMESHVKRVMDAQAKAAAGTSGQLAGVADVYRDGKGGVWWDADEEMEYAHLLGGQDETDEMDWEEFDDAEGEPLAPFLANTSASSAAANKENLGTSTTPEERRDSISTVDSDLDPKYLLPLPENAPVPSFTTGTPDDHVLASTRIGGAGMSVLSLPARPRRAALHLHKPRFMLDAAAFGPPRSPGSSSPKPPRSPRSPTGERPRGQARRRPAPLKLASSAHVRANVKVARREAANQLVGHSGTAARQVPSPSGAEKARREFMEDSFAPAVPEPAPASMVVDLPPSIASSKRYGMRALFGRRGN</sequence>
<feature type="compositionally biased region" description="Polar residues" evidence="1">
    <location>
        <begin position="250"/>
        <end position="260"/>
    </location>
</feature>